<protein>
    <submittedName>
        <fullName evidence="2">Glyoxalase</fullName>
    </submittedName>
</protein>
<proteinExistence type="predicted"/>
<dbReference type="STRING" id="2041.AERYTH_12680"/>
<dbReference type="RefSeq" id="WP_067859298.1">
    <property type="nucleotide sequence ID" value="NZ_CP011502.1"/>
</dbReference>
<name>A0A0U4DBH0_9ACTN</name>
<reference evidence="2 3" key="1">
    <citation type="journal article" date="1991" name="Int. J. Syst. Bacteriol.">
        <title>Description of the erythromycin-producing bacterium Arthrobacter sp. strain NRRL B-3381 as Aeromicrobium erythreum gen. nov., sp. nov.</title>
        <authorList>
            <person name="Miller E.S."/>
            <person name="Woese C.R."/>
            <person name="Brenner S."/>
        </authorList>
    </citation>
    <scope>NUCLEOTIDE SEQUENCE [LARGE SCALE GENOMIC DNA]</scope>
    <source>
        <strain evidence="2 3">AR18</strain>
    </source>
</reference>
<accession>A0A0U4DBH0</accession>
<dbReference type="PATRIC" id="fig|2041.4.peg.2636"/>
<dbReference type="EMBL" id="CP011502">
    <property type="protein sequence ID" value="ALX05490.1"/>
    <property type="molecule type" value="Genomic_DNA"/>
</dbReference>
<dbReference type="InterPro" id="IPR029068">
    <property type="entry name" value="Glyas_Bleomycin-R_OHBP_Dase"/>
</dbReference>
<evidence type="ECO:0000256" key="1">
    <source>
        <dbReference type="ARBA" id="ARBA00023251"/>
    </source>
</evidence>
<evidence type="ECO:0000313" key="2">
    <source>
        <dbReference type="EMBL" id="ALX05490.1"/>
    </source>
</evidence>
<keyword evidence="3" id="KW-1185">Reference proteome</keyword>
<dbReference type="OrthoDB" id="9798201at2"/>
<evidence type="ECO:0000313" key="3">
    <source>
        <dbReference type="Proteomes" id="UP000067689"/>
    </source>
</evidence>
<dbReference type="AlphaFoldDB" id="A0A0U4DBH0"/>
<gene>
    <name evidence="2" type="ORF">AERYTH_12680</name>
</gene>
<dbReference type="Gene3D" id="3.10.180.10">
    <property type="entry name" value="2,3-Dihydroxybiphenyl 1,2-Dioxygenase, domain 1"/>
    <property type="match status" value="1"/>
</dbReference>
<sequence>MSRPPVQAVPILRVLDVDASLPWWMRLGFAEEFRHVFEPGLPRFVGVARDGCRVYLSEHAGDAPGPALVYLWVPDVDRIAADLGADVEQVPWARECEVTDPDGNRVRVATAT</sequence>
<dbReference type="GO" id="GO:0046677">
    <property type="term" value="P:response to antibiotic"/>
    <property type="evidence" value="ECO:0007669"/>
    <property type="project" value="UniProtKB-KW"/>
</dbReference>
<dbReference type="Pfam" id="PF19581">
    <property type="entry name" value="Glyoxalase_7"/>
    <property type="match status" value="1"/>
</dbReference>
<dbReference type="SUPFAM" id="SSF54593">
    <property type="entry name" value="Glyoxalase/Bleomycin resistance protein/Dihydroxybiphenyl dioxygenase"/>
    <property type="match status" value="1"/>
</dbReference>
<organism evidence="2 3">
    <name type="scientific">Aeromicrobium erythreum</name>
    <dbReference type="NCBI Taxonomy" id="2041"/>
    <lineage>
        <taxon>Bacteria</taxon>
        <taxon>Bacillati</taxon>
        <taxon>Actinomycetota</taxon>
        <taxon>Actinomycetes</taxon>
        <taxon>Propionibacteriales</taxon>
        <taxon>Nocardioidaceae</taxon>
        <taxon>Aeromicrobium</taxon>
    </lineage>
</organism>
<dbReference type="InterPro" id="IPR000335">
    <property type="entry name" value="Bleomycin-R"/>
</dbReference>
<keyword evidence="1" id="KW-0046">Antibiotic resistance</keyword>
<dbReference type="KEGG" id="aer:AERYTH_12680"/>
<dbReference type="Proteomes" id="UP000067689">
    <property type="component" value="Chromosome"/>
</dbReference>